<sequence length="485" mass="55439">MEFLEAENQDDCYSTGAGCVHTQDQHGVYVMYDAALRDLEDLEAELLLVASYYIEKEKSHKEGSKSKSSQTWGWAHASVDRFAVLYDMWSWETALLQNKCQLLDSYFEAYQHTLDPEERFALAQVMTDIMHRRPKFDLSYSYFVKAYQDECTCLRLHLQLVGGILNHQMECQREYVPRLWREDHPDGRSTFGLPLNIICKQLISISNSCPALKNIYLLEFHPSLGLAGLIPRALEHLLREACHACRLTSPSGFALMEQHILQLALDLWLNPTKPEVWYSTQLQKDLFSAKVMGDPFLVEEIGLLALKSAADKEQKQGQVSQVLLLETFSKLLELLTLRHRLIEMSVESARLARLYKELALEMGFEEFHLYLRPVHFEFATHKDKVDQSPPVFITSLLEDNGRVDRYSPTTLVLAISELDDNQVGKFSFYTKEAILKLLFHSGVENLQVTLACQAAQKNALMVAVQQASFYHPHQVGCPADVKVSL</sequence>
<keyword evidence="1" id="KW-0472">Membrane</keyword>
<dbReference type="RefSeq" id="XP_020030940.1">
    <property type="nucleotide sequence ID" value="XM_020175351.1"/>
</dbReference>
<organism evidence="1">
    <name type="scientific">Castor canadensis</name>
    <name type="common">American beaver</name>
    <dbReference type="NCBI Taxonomy" id="51338"/>
    <lineage>
        <taxon>Eukaryota</taxon>
        <taxon>Metazoa</taxon>
        <taxon>Chordata</taxon>
        <taxon>Craniata</taxon>
        <taxon>Vertebrata</taxon>
        <taxon>Euteleostomi</taxon>
        <taxon>Mammalia</taxon>
        <taxon>Eutheria</taxon>
        <taxon>Euarchontoglires</taxon>
        <taxon>Glires</taxon>
        <taxon>Rodentia</taxon>
        <taxon>Castorimorpha</taxon>
        <taxon>Castoridae</taxon>
        <taxon>Castor</taxon>
    </lineage>
</organism>
<name>A0A8B7VK66_CASCN</name>
<gene>
    <name evidence="1" type="primary">LOC109693795</name>
</gene>
<dbReference type="PANTHER" id="PTHR33331:SF13">
    <property type="entry name" value="COILED-COIL DOMAIN CONTAINING 162"/>
    <property type="match status" value="1"/>
</dbReference>
<reference evidence="1" key="1">
    <citation type="submission" date="2025-08" db="UniProtKB">
        <authorList>
            <consortium name="RefSeq"/>
        </authorList>
    </citation>
    <scope>IDENTIFICATION</scope>
    <source>
        <tissue evidence="1">Leukocyte</tissue>
    </source>
</reference>
<dbReference type="InterPro" id="IPR040401">
    <property type="entry name" value="CCDC162"/>
</dbReference>
<accession>A0A8B7VK66</accession>
<dbReference type="PANTHER" id="PTHR33331">
    <property type="entry name" value="COILED-COIL DOMAIN-CONTAINING PROTEIN 162"/>
    <property type="match status" value="1"/>
</dbReference>
<protein>
    <submittedName>
        <fullName evidence="1">Transmembrane protein FLJ37396</fullName>
    </submittedName>
</protein>
<evidence type="ECO:0000313" key="1">
    <source>
        <dbReference type="RefSeq" id="XP_020030940.1"/>
    </source>
</evidence>
<dbReference type="OrthoDB" id="76966at2759"/>
<keyword evidence="1" id="KW-0812">Transmembrane</keyword>
<dbReference type="AlphaFoldDB" id="A0A8B7VK66"/>
<proteinExistence type="predicted"/>
<dbReference type="KEGG" id="ccan:109693795"/>